<keyword evidence="5" id="KW-0851">Voltage-gated channel</keyword>
<dbReference type="Proteomes" id="UP001203607">
    <property type="component" value="Unassembled WGS sequence"/>
</dbReference>
<evidence type="ECO:0000313" key="14">
    <source>
        <dbReference type="EMBL" id="MCL6275020.1"/>
    </source>
</evidence>
<evidence type="ECO:0000256" key="1">
    <source>
        <dbReference type="ARBA" id="ARBA00004141"/>
    </source>
</evidence>
<evidence type="ECO:0000256" key="9">
    <source>
        <dbReference type="ARBA" id="ARBA00023136"/>
    </source>
</evidence>
<keyword evidence="15" id="KW-1185">Reference proteome</keyword>
<dbReference type="InterPro" id="IPR013518">
    <property type="entry name" value="K_chnl_inward-rec_Kir_cyto"/>
</dbReference>
<dbReference type="Gene3D" id="1.10.287.70">
    <property type="match status" value="1"/>
</dbReference>
<dbReference type="EMBL" id="JAMFMA010000003">
    <property type="protein sequence ID" value="MCL6275020.1"/>
    <property type="molecule type" value="Genomic_DNA"/>
</dbReference>
<keyword evidence="9 11" id="KW-0472">Membrane</keyword>
<keyword evidence="4 11" id="KW-0812">Transmembrane</keyword>
<evidence type="ECO:0000256" key="3">
    <source>
        <dbReference type="ARBA" id="ARBA00022538"/>
    </source>
</evidence>
<evidence type="ECO:0000256" key="5">
    <source>
        <dbReference type="ARBA" id="ARBA00022882"/>
    </source>
</evidence>
<evidence type="ECO:0000256" key="4">
    <source>
        <dbReference type="ARBA" id="ARBA00022692"/>
    </source>
</evidence>
<dbReference type="Pfam" id="PF17655">
    <property type="entry name" value="IRK_C"/>
    <property type="match status" value="1"/>
</dbReference>
<dbReference type="SUPFAM" id="SSF81296">
    <property type="entry name" value="E set domains"/>
    <property type="match status" value="1"/>
</dbReference>
<name>A0ABT0PUJ0_9FLAO</name>
<evidence type="ECO:0000256" key="6">
    <source>
        <dbReference type="ARBA" id="ARBA00022958"/>
    </source>
</evidence>
<sequence>MAKQKRKFNDLGLGTKNDVGGYRALNKDGTFNVKKINVPFFERLNFFHSLITMSWSRFFGCILLGYFVINTVFASIYTLIGVENLTGIEAANGFDEFMEGFFFSAQTITTLGYGRVAPMGYPANIVAAIESMLGLLGFALATGVLYGRFSRPSSKIRYSQHAVIAPYQQINGFMFRVTNPQNNQLLEMEVQINLAMQRDNSELRDFFALDLERKYVAFMPYMWTIVHPISESSPLFKMSPGDLAKKDAEFIIAIKAFDESSSQTVYSRSSYKADEIKWGEKFVYTVKRENDGLTIDVGKIDTTEKATLNP</sequence>
<keyword evidence="7 11" id="KW-1133">Transmembrane helix</keyword>
<keyword evidence="10" id="KW-0407">Ion channel</keyword>
<evidence type="ECO:0000256" key="8">
    <source>
        <dbReference type="ARBA" id="ARBA00023065"/>
    </source>
</evidence>
<dbReference type="RefSeq" id="WP_249658209.1">
    <property type="nucleotide sequence ID" value="NZ_JAMFMA010000003.1"/>
</dbReference>
<keyword evidence="3" id="KW-0633">Potassium transport</keyword>
<dbReference type="InterPro" id="IPR014756">
    <property type="entry name" value="Ig_E-set"/>
</dbReference>
<dbReference type="InterPro" id="IPR013099">
    <property type="entry name" value="K_chnl_dom"/>
</dbReference>
<dbReference type="SUPFAM" id="SSF81324">
    <property type="entry name" value="Voltage-gated potassium channels"/>
    <property type="match status" value="1"/>
</dbReference>
<protein>
    <submittedName>
        <fullName evidence="14">Ion channel</fullName>
    </submittedName>
</protein>
<evidence type="ECO:0000256" key="10">
    <source>
        <dbReference type="ARBA" id="ARBA00023303"/>
    </source>
</evidence>
<comment type="subcellular location">
    <subcellularLocation>
        <location evidence="1">Membrane</location>
        <topology evidence="1">Multi-pass membrane protein</topology>
    </subcellularLocation>
</comment>
<feature type="domain" description="Potassium channel" evidence="12">
    <location>
        <begin position="69"/>
        <end position="145"/>
    </location>
</feature>
<evidence type="ECO:0000313" key="15">
    <source>
        <dbReference type="Proteomes" id="UP001203607"/>
    </source>
</evidence>
<dbReference type="Pfam" id="PF07885">
    <property type="entry name" value="Ion_trans_2"/>
    <property type="match status" value="1"/>
</dbReference>
<keyword evidence="8" id="KW-0406">Ion transport</keyword>
<proteinExistence type="predicted"/>
<dbReference type="InterPro" id="IPR041647">
    <property type="entry name" value="IRK_C"/>
</dbReference>
<accession>A0ABT0PUJ0</accession>
<evidence type="ECO:0000259" key="12">
    <source>
        <dbReference type="Pfam" id="PF07885"/>
    </source>
</evidence>
<evidence type="ECO:0000256" key="2">
    <source>
        <dbReference type="ARBA" id="ARBA00022448"/>
    </source>
</evidence>
<reference evidence="14 15" key="1">
    <citation type="submission" date="2022-05" db="EMBL/GenBank/DDBJ databases">
        <authorList>
            <person name="Park J.-S."/>
        </authorList>
    </citation>
    <scope>NUCLEOTIDE SEQUENCE [LARGE SCALE GENOMIC DNA]</scope>
    <source>
        <strain evidence="14 15">2012CJ35-5</strain>
    </source>
</reference>
<evidence type="ECO:0000256" key="11">
    <source>
        <dbReference type="SAM" id="Phobius"/>
    </source>
</evidence>
<organism evidence="14 15">
    <name type="scientific">Flagellimonas spongiicola</name>
    <dbReference type="NCBI Taxonomy" id="2942208"/>
    <lineage>
        <taxon>Bacteria</taxon>
        <taxon>Pseudomonadati</taxon>
        <taxon>Bacteroidota</taxon>
        <taxon>Flavobacteriia</taxon>
        <taxon>Flavobacteriales</taxon>
        <taxon>Flavobacteriaceae</taxon>
        <taxon>Flagellimonas</taxon>
    </lineage>
</organism>
<gene>
    <name evidence="14" type="ORF">M3P19_13450</name>
</gene>
<dbReference type="Gene3D" id="2.60.40.1400">
    <property type="entry name" value="G protein-activated inward rectifier potassium channel 1"/>
    <property type="match status" value="1"/>
</dbReference>
<keyword evidence="6" id="KW-0630">Potassium</keyword>
<evidence type="ECO:0000256" key="7">
    <source>
        <dbReference type="ARBA" id="ARBA00022989"/>
    </source>
</evidence>
<comment type="caution">
    <text evidence="14">The sequence shown here is derived from an EMBL/GenBank/DDBJ whole genome shotgun (WGS) entry which is preliminary data.</text>
</comment>
<feature type="transmembrane region" description="Helical" evidence="11">
    <location>
        <begin position="125"/>
        <end position="147"/>
    </location>
</feature>
<feature type="domain" description="Inward rectifier potassium channel C-terminal" evidence="13">
    <location>
        <begin position="156"/>
        <end position="306"/>
    </location>
</feature>
<keyword evidence="2" id="KW-0813">Transport</keyword>
<feature type="transmembrane region" description="Helical" evidence="11">
    <location>
        <begin position="58"/>
        <end position="80"/>
    </location>
</feature>
<dbReference type="PANTHER" id="PTHR11767">
    <property type="entry name" value="INWARD RECTIFIER POTASSIUM CHANNEL"/>
    <property type="match status" value="1"/>
</dbReference>
<dbReference type="InterPro" id="IPR016449">
    <property type="entry name" value="K_chnl_inward-rec_Kir"/>
</dbReference>
<evidence type="ECO:0000259" key="13">
    <source>
        <dbReference type="Pfam" id="PF17655"/>
    </source>
</evidence>
<dbReference type="PRINTS" id="PR01320">
    <property type="entry name" value="KIRCHANNEL"/>
</dbReference>